<dbReference type="GO" id="GO:0003677">
    <property type="term" value="F:DNA binding"/>
    <property type="evidence" value="ECO:0007669"/>
    <property type="project" value="UniProtKB-KW"/>
</dbReference>
<protein>
    <recommendedName>
        <fullName evidence="8">Single-strand-selective monofunctional uracil-DNA glycosylase 1</fullName>
    </recommendedName>
</protein>
<feature type="compositionally biased region" description="Gly residues" evidence="5">
    <location>
        <begin position="220"/>
        <end position="233"/>
    </location>
</feature>
<evidence type="ECO:0000313" key="7">
    <source>
        <dbReference type="Proteomes" id="UP001044222"/>
    </source>
</evidence>
<keyword evidence="7" id="KW-1185">Reference proteome</keyword>
<evidence type="ECO:0000256" key="3">
    <source>
        <dbReference type="ARBA" id="ARBA00023125"/>
    </source>
</evidence>
<dbReference type="SUPFAM" id="SSF52141">
    <property type="entry name" value="Uracil-DNA glycosylase-like"/>
    <property type="match status" value="1"/>
</dbReference>
<evidence type="ECO:0000256" key="1">
    <source>
        <dbReference type="ARBA" id="ARBA00022763"/>
    </source>
</evidence>
<sequence length="303" mass="31237">MLNNNEAIRQAVQGAGAGGLEAGDGVQPDGPGPGAAARFLQAELELNAVLQRLSFGGAVRYTYNPLEYAWDVHSRFVNTYCHDGQSVLFLGMNPGPFGMVQTGIPFGDVAVVRDWLEIGGEVGRPPEEHPNRRVLGLACARREVSGTRFWGLFRRLCGEPAAFFRRCFVHNLCPLAFLNAAGRNLTPAELPLAGAAPCWSCAMGAVPGGAGAGRVHRGRGGPGGRAAGAPGPGGRRDGGARGGPHAPLPQEPSGQQGLGGHRRGPAGRAGRAAAPDGVTALPAGAPATSPRFRLTGVPRGASR</sequence>
<dbReference type="EMBL" id="JAFIRN010000014">
    <property type="protein sequence ID" value="KAG5836201.1"/>
    <property type="molecule type" value="Genomic_DNA"/>
</dbReference>
<feature type="compositionally biased region" description="Low complexity" evidence="5">
    <location>
        <begin position="266"/>
        <end position="275"/>
    </location>
</feature>
<keyword evidence="3" id="KW-0238">DNA-binding</keyword>
<reference evidence="6" key="1">
    <citation type="submission" date="2021-01" db="EMBL/GenBank/DDBJ databases">
        <title>A chromosome-scale assembly of European eel, Anguilla anguilla.</title>
        <authorList>
            <person name="Henkel C."/>
            <person name="Jong-Raadsen S.A."/>
            <person name="Dufour S."/>
            <person name="Weltzien F.-A."/>
            <person name="Palstra A.P."/>
            <person name="Pelster B."/>
            <person name="Spaink H.P."/>
            <person name="Van Den Thillart G.E."/>
            <person name="Jansen H."/>
            <person name="Zahm M."/>
            <person name="Klopp C."/>
            <person name="Cedric C."/>
            <person name="Louis A."/>
            <person name="Berthelot C."/>
            <person name="Parey E."/>
            <person name="Roest Crollius H."/>
            <person name="Montfort J."/>
            <person name="Robinson-Rechavi M."/>
            <person name="Bucao C."/>
            <person name="Bouchez O."/>
            <person name="Gislard M."/>
            <person name="Lluch J."/>
            <person name="Milhes M."/>
            <person name="Lampietro C."/>
            <person name="Lopez Roques C."/>
            <person name="Donnadieu C."/>
            <person name="Braasch I."/>
            <person name="Desvignes T."/>
            <person name="Postlethwait J."/>
            <person name="Bobe J."/>
            <person name="Guiguen Y."/>
            <person name="Dirks R."/>
        </authorList>
    </citation>
    <scope>NUCLEOTIDE SEQUENCE</scope>
    <source>
        <strain evidence="6">Tag_6206</strain>
        <tissue evidence="6">Liver</tissue>
    </source>
</reference>
<keyword evidence="4" id="KW-0234">DNA repair</keyword>
<evidence type="ECO:0000256" key="2">
    <source>
        <dbReference type="ARBA" id="ARBA00022801"/>
    </source>
</evidence>
<dbReference type="GO" id="GO:0006284">
    <property type="term" value="P:base-excision repair"/>
    <property type="evidence" value="ECO:0007669"/>
    <property type="project" value="InterPro"/>
</dbReference>
<evidence type="ECO:0000256" key="5">
    <source>
        <dbReference type="SAM" id="MobiDB-lite"/>
    </source>
</evidence>
<accession>A0A9D3RMZ2</accession>
<evidence type="ECO:0000256" key="4">
    <source>
        <dbReference type="ARBA" id="ARBA00023204"/>
    </source>
</evidence>
<dbReference type="PANTHER" id="PTHR13235">
    <property type="entry name" value="SINGLE-STRAND SELECTIVE MONOFUNCTIONAL URACIL DNA GLYCOSYLASE"/>
    <property type="match status" value="1"/>
</dbReference>
<dbReference type="AlphaFoldDB" id="A0A9D3RMZ2"/>
<organism evidence="6 7">
    <name type="scientific">Anguilla anguilla</name>
    <name type="common">European freshwater eel</name>
    <name type="synonym">Muraena anguilla</name>
    <dbReference type="NCBI Taxonomy" id="7936"/>
    <lineage>
        <taxon>Eukaryota</taxon>
        <taxon>Metazoa</taxon>
        <taxon>Chordata</taxon>
        <taxon>Craniata</taxon>
        <taxon>Vertebrata</taxon>
        <taxon>Euteleostomi</taxon>
        <taxon>Actinopterygii</taxon>
        <taxon>Neopterygii</taxon>
        <taxon>Teleostei</taxon>
        <taxon>Anguilliformes</taxon>
        <taxon>Anguillidae</taxon>
        <taxon>Anguilla</taxon>
    </lineage>
</organism>
<dbReference type="InterPro" id="IPR036895">
    <property type="entry name" value="Uracil-DNA_glycosylase-like_sf"/>
</dbReference>
<name>A0A9D3RMZ2_ANGAN</name>
<comment type="caution">
    <text evidence="6">The sequence shown here is derived from an EMBL/GenBank/DDBJ whole genome shotgun (WGS) entry which is preliminary data.</text>
</comment>
<dbReference type="Gene3D" id="3.40.470.10">
    <property type="entry name" value="Uracil-DNA glycosylase-like domain"/>
    <property type="match status" value="1"/>
</dbReference>
<keyword evidence="1" id="KW-0227">DNA damage</keyword>
<evidence type="ECO:0000313" key="6">
    <source>
        <dbReference type="EMBL" id="KAG5836201.1"/>
    </source>
</evidence>
<keyword evidence="2" id="KW-0378">Hydrolase</keyword>
<dbReference type="PANTHER" id="PTHR13235:SF2">
    <property type="entry name" value="SINGLE-STRAND SELECTIVE MONOFUNCTIONAL URACIL DNA GLYCOSYLASE"/>
    <property type="match status" value="1"/>
</dbReference>
<evidence type="ECO:0008006" key="8">
    <source>
        <dbReference type="Google" id="ProtNLM"/>
    </source>
</evidence>
<dbReference type="Proteomes" id="UP001044222">
    <property type="component" value="Chromosome 14"/>
</dbReference>
<dbReference type="GO" id="GO:0017065">
    <property type="term" value="F:single-strand selective uracil DNA N-glycosylase activity"/>
    <property type="evidence" value="ECO:0007669"/>
    <property type="project" value="InterPro"/>
</dbReference>
<feature type="region of interest" description="Disordered" evidence="5">
    <location>
        <begin position="210"/>
        <end position="303"/>
    </location>
</feature>
<dbReference type="GO" id="GO:0000703">
    <property type="term" value="F:oxidized pyrimidine nucleobase lesion DNA N-glycosylase activity"/>
    <property type="evidence" value="ECO:0007669"/>
    <property type="project" value="TreeGrafter"/>
</dbReference>
<gene>
    <name evidence="6" type="ORF">ANANG_G00252080</name>
</gene>
<proteinExistence type="predicted"/>
<dbReference type="InterPro" id="IPR039134">
    <property type="entry name" value="SMUG1"/>
</dbReference>